<dbReference type="Proteomes" id="UP001500416">
    <property type="component" value="Unassembled WGS sequence"/>
</dbReference>
<name>A0ABN0UBA5_9PSEU</name>
<evidence type="ECO:0000313" key="2">
    <source>
        <dbReference type="Proteomes" id="UP001500416"/>
    </source>
</evidence>
<dbReference type="EMBL" id="BAAABU010000013">
    <property type="protein sequence ID" value="GAA0244929.1"/>
    <property type="molecule type" value="Genomic_DNA"/>
</dbReference>
<dbReference type="SUPFAM" id="SSF54506">
    <property type="entry name" value="Diaminopimelate epimerase-like"/>
    <property type="match status" value="1"/>
</dbReference>
<sequence>MPQRAEPARPRHDLAPLTGGALEFTGRQGVAMGRPGDVRVRVVPASDSAGGLEVTISGEAVIAFRGELAGRPVK</sequence>
<gene>
    <name evidence="1" type="ORF">GCM10010492_50330</name>
</gene>
<keyword evidence="2" id="KW-1185">Reference proteome</keyword>
<proteinExistence type="predicted"/>
<protein>
    <submittedName>
        <fullName evidence="1">Uncharacterized protein</fullName>
    </submittedName>
</protein>
<comment type="caution">
    <text evidence="1">The sequence shown here is derived from an EMBL/GenBank/DDBJ whole genome shotgun (WGS) entry which is preliminary data.</text>
</comment>
<reference evidence="1 2" key="1">
    <citation type="journal article" date="2019" name="Int. J. Syst. Evol. Microbiol.">
        <title>The Global Catalogue of Microorganisms (GCM) 10K type strain sequencing project: providing services to taxonomists for standard genome sequencing and annotation.</title>
        <authorList>
            <consortium name="The Broad Institute Genomics Platform"/>
            <consortium name="The Broad Institute Genome Sequencing Center for Infectious Disease"/>
            <person name="Wu L."/>
            <person name="Ma J."/>
        </authorList>
    </citation>
    <scope>NUCLEOTIDE SEQUENCE [LARGE SCALE GENOMIC DNA]</scope>
    <source>
        <strain evidence="1 2">JCM 3380</strain>
    </source>
</reference>
<organism evidence="1 2">
    <name type="scientific">Saccharothrix mutabilis subsp. mutabilis</name>
    <dbReference type="NCBI Taxonomy" id="66855"/>
    <lineage>
        <taxon>Bacteria</taxon>
        <taxon>Bacillati</taxon>
        <taxon>Actinomycetota</taxon>
        <taxon>Actinomycetes</taxon>
        <taxon>Pseudonocardiales</taxon>
        <taxon>Pseudonocardiaceae</taxon>
        <taxon>Saccharothrix</taxon>
    </lineage>
</organism>
<dbReference type="Gene3D" id="3.10.310.10">
    <property type="entry name" value="Diaminopimelate Epimerase, Chain A, domain 1"/>
    <property type="match status" value="1"/>
</dbReference>
<accession>A0ABN0UBA5</accession>
<evidence type="ECO:0000313" key="1">
    <source>
        <dbReference type="EMBL" id="GAA0244929.1"/>
    </source>
</evidence>